<accession>A0AAJ0F0S5</accession>
<reference evidence="1" key="1">
    <citation type="submission" date="2023-06" db="EMBL/GenBank/DDBJ databases">
        <title>Genome-scale phylogeny and comparative genomics of the fungal order Sordariales.</title>
        <authorList>
            <consortium name="Lawrence Berkeley National Laboratory"/>
            <person name="Hensen N."/>
            <person name="Bonometti L."/>
            <person name="Westerberg I."/>
            <person name="Brannstrom I.O."/>
            <person name="Guillou S."/>
            <person name="Cros-Aarteil S."/>
            <person name="Calhoun S."/>
            <person name="Haridas S."/>
            <person name="Kuo A."/>
            <person name="Mondo S."/>
            <person name="Pangilinan J."/>
            <person name="Riley R."/>
            <person name="Labutti K."/>
            <person name="Andreopoulos B."/>
            <person name="Lipzen A."/>
            <person name="Chen C."/>
            <person name="Yanf M."/>
            <person name="Daum C."/>
            <person name="Ng V."/>
            <person name="Clum A."/>
            <person name="Steindorff A."/>
            <person name="Ohm R."/>
            <person name="Martin F."/>
            <person name="Silar P."/>
            <person name="Natvig D."/>
            <person name="Lalanne C."/>
            <person name="Gautier V."/>
            <person name="Ament-Velasquez S.L."/>
            <person name="Kruys A."/>
            <person name="Hutchinson M.I."/>
            <person name="Powell A.J."/>
            <person name="Barry K."/>
            <person name="Miller A.N."/>
            <person name="Grigoriev I.V."/>
            <person name="Debuchy R."/>
            <person name="Gladieux P."/>
            <person name="Thoren M.H."/>
            <person name="Johannesson H."/>
        </authorList>
    </citation>
    <scope>NUCLEOTIDE SEQUENCE</scope>
    <source>
        <strain evidence="1">PSN4</strain>
    </source>
</reference>
<sequence>MAKSQKQGSRKQPSKKQVMEALRDYLAGAHGTYISGISWTTQWRDLHGEGRTSSSMVFHIKVKKTSAKPPTYHTVIASGQRSEVFVDGTEMVFAEEPDLRHILNQYKRSFGVDVTTPTDDERR</sequence>
<protein>
    <submittedName>
        <fullName evidence="1">Uncharacterized protein</fullName>
    </submittedName>
</protein>
<proteinExistence type="predicted"/>
<name>A0AAJ0F0S5_9PEZI</name>
<organism evidence="1 2">
    <name type="scientific">Echria macrotheca</name>
    <dbReference type="NCBI Taxonomy" id="438768"/>
    <lineage>
        <taxon>Eukaryota</taxon>
        <taxon>Fungi</taxon>
        <taxon>Dikarya</taxon>
        <taxon>Ascomycota</taxon>
        <taxon>Pezizomycotina</taxon>
        <taxon>Sordariomycetes</taxon>
        <taxon>Sordariomycetidae</taxon>
        <taxon>Sordariales</taxon>
        <taxon>Schizotheciaceae</taxon>
        <taxon>Echria</taxon>
    </lineage>
</organism>
<evidence type="ECO:0000313" key="1">
    <source>
        <dbReference type="EMBL" id="KAK1750431.1"/>
    </source>
</evidence>
<comment type="caution">
    <text evidence="1">The sequence shown here is derived from an EMBL/GenBank/DDBJ whole genome shotgun (WGS) entry which is preliminary data.</text>
</comment>
<dbReference type="Proteomes" id="UP001239445">
    <property type="component" value="Unassembled WGS sequence"/>
</dbReference>
<evidence type="ECO:0000313" key="2">
    <source>
        <dbReference type="Proteomes" id="UP001239445"/>
    </source>
</evidence>
<dbReference type="EMBL" id="MU839847">
    <property type="protein sequence ID" value="KAK1750431.1"/>
    <property type="molecule type" value="Genomic_DNA"/>
</dbReference>
<dbReference type="AlphaFoldDB" id="A0AAJ0F0S5"/>
<gene>
    <name evidence="1" type="ORF">QBC47DRAFT_407085</name>
</gene>
<keyword evidence="2" id="KW-1185">Reference proteome</keyword>